<feature type="transmembrane region" description="Helical" evidence="1">
    <location>
        <begin position="21"/>
        <end position="40"/>
    </location>
</feature>
<dbReference type="AlphaFoldDB" id="A0A835CML7"/>
<keyword evidence="3" id="KW-1185">Reference proteome</keyword>
<accession>A0A835CML7</accession>
<dbReference type="EMBL" id="JAAIUW010000001">
    <property type="protein sequence ID" value="KAF7844577.1"/>
    <property type="molecule type" value="Genomic_DNA"/>
</dbReference>
<keyword evidence="1" id="KW-1133">Transmembrane helix</keyword>
<keyword evidence="1" id="KW-0812">Transmembrane</keyword>
<proteinExistence type="predicted"/>
<sequence>MRAYFLRLTKASPMVKLRRLGVLRCCPMVFFSVFFSPFLMRI</sequence>
<protein>
    <submittedName>
        <fullName evidence="2">Uncharacterized protein</fullName>
    </submittedName>
</protein>
<evidence type="ECO:0000313" key="2">
    <source>
        <dbReference type="EMBL" id="KAF7844577.1"/>
    </source>
</evidence>
<comment type="caution">
    <text evidence="2">The sequence shown here is derived from an EMBL/GenBank/DDBJ whole genome shotgun (WGS) entry which is preliminary data.</text>
</comment>
<name>A0A835CML7_9FABA</name>
<gene>
    <name evidence="2" type="ORF">G2W53_001482</name>
</gene>
<keyword evidence="1" id="KW-0472">Membrane</keyword>
<reference evidence="2" key="1">
    <citation type="submission" date="2020-09" db="EMBL/GenBank/DDBJ databases">
        <title>Genome-Enabled Discovery of Anthraquinone Biosynthesis in Senna tora.</title>
        <authorList>
            <person name="Kang S.-H."/>
            <person name="Pandey R.P."/>
            <person name="Lee C.-M."/>
            <person name="Sim J.-S."/>
            <person name="Jeong J.-T."/>
            <person name="Choi B.-S."/>
            <person name="Jung M."/>
            <person name="Ginzburg D."/>
            <person name="Zhao K."/>
            <person name="Won S.Y."/>
            <person name="Oh T.-J."/>
            <person name="Yu Y."/>
            <person name="Kim N.-H."/>
            <person name="Lee O.R."/>
            <person name="Lee T.-H."/>
            <person name="Bashyal P."/>
            <person name="Kim T.-S."/>
            <person name="Lee W.-H."/>
            <person name="Kawkins C."/>
            <person name="Kim C.-K."/>
            <person name="Kim J.S."/>
            <person name="Ahn B.O."/>
            <person name="Rhee S.Y."/>
            <person name="Sohng J.K."/>
        </authorList>
    </citation>
    <scope>NUCLEOTIDE SEQUENCE</scope>
    <source>
        <tissue evidence="2">Leaf</tissue>
    </source>
</reference>
<organism evidence="2 3">
    <name type="scientific">Senna tora</name>
    <dbReference type="NCBI Taxonomy" id="362788"/>
    <lineage>
        <taxon>Eukaryota</taxon>
        <taxon>Viridiplantae</taxon>
        <taxon>Streptophyta</taxon>
        <taxon>Embryophyta</taxon>
        <taxon>Tracheophyta</taxon>
        <taxon>Spermatophyta</taxon>
        <taxon>Magnoliopsida</taxon>
        <taxon>eudicotyledons</taxon>
        <taxon>Gunneridae</taxon>
        <taxon>Pentapetalae</taxon>
        <taxon>rosids</taxon>
        <taxon>fabids</taxon>
        <taxon>Fabales</taxon>
        <taxon>Fabaceae</taxon>
        <taxon>Caesalpinioideae</taxon>
        <taxon>Cassia clade</taxon>
        <taxon>Senna</taxon>
    </lineage>
</organism>
<dbReference type="Proteomes" id="UP000634136">
    <property type="component" value="Unassembled WGS sequence"/>
</dbReference>
<evidence type="ECO:0000313" key="3">
    <source>
        <dbReference type="Proteomes" id="UP000634136"/>
    </source>
</evidence>
<evidence type="ECO:0000256" key="1">
    <source>
        <dbReference type="SAM" id="Phobius"/>
    </source>
</evidence>